<feature type="binding site" evidence="1">
    <location>
        <position position="42"/>
    </location>
    <ligand>
        <name>Mg(2+)</name>
        <dbReference type="ChEBI" id="CHEBI:18420"/>
        <label>4</label>
    </ligand>
</feature>
<comment type="caution">
    <text evidence="1">Lacks conserved residue(s) required for the propagation of feature annotation.</text>
</comment>
<dbReference type="GO" id="GO:0009229">
    <property type="term" value="P:thiamine diphosphate biosynthetic process"/>
    <property type="evidence" value="ECO:0007669"/>
    <property type="project" value="UniProtKB-UniRule"/>
</dbReference>
<evidence type="ECO:0000259" key="2">
    <source>
        <dbReference type="Pfam" id="PF00586"/>
    </source>
</evidence>
<keyword evidence="1" id="KW-0460">Magnesium</keyword>
<dbReference type="GO" id="GO:0009030">
    <property type="term" value="F:thiamine-phosphate kinase activity"/>
    <property type="evidence" value="ECO:0007669"/>
    <property type="project" value="UniProtKB-UniRule"/>
</dbReference>
<comment type="catalytic activity">
    <reaction evidence="1">
        <text>thiamine phosphate + ATP = thiamine diphosphate + ADP</text>
        <dbReference type="Rhea" id="RHEA:15913"/>
        <dbReference type="ChEBI" id="CHEBI:30616"/>
        <dbReference type="ChEBI" id="CHEBI:37575"/>
        <dbReference type="ChEBI" id="CHEBI:58937"/>
        <dbReference type="ChEBI" id="CHEBI:456216"/>
        <dbReference type="EC" id="2.7.4.16"/>
    </reaction>
</comment>
<dbReference type="AlphaFoldDB" id="A0A1H0E551"/>
<keyword evidence="1 4" id="KW-0418">Kinase</keyword>
<gene>
    <name evidence="1" type="primary">thiL</name>
    <name evidence="4" type="ORF">SAMN05216498_3066</name>
</gene>
<dbReference type="GO" id="GO:0000287">
    <property type="term" value="F:magnesium ion binding"/>
    <property type="evidence" value="ECO:0007669"/>
    <property type="project" value="UniProtKB-UniRule"/>
</dbReference>
<feature type="binding site" evidence="1">
    <location>
        <position position="44"/>
    </location>
    <ligand>
        <name>Mg(2+)</name>
        <dbReference type="ChEBI" id="CHEBI:18420"/>
        <label>1</label>
    </ligand>
</feature>
<keyword evidence="1" id="KW-0808">Transferase</keyword>
<dbReference type="PANTHER" id="PTHR30270">
    <property type="entry name" value="THIAMINE-MONOPHOSPHATE KINASE"/>
    <property type="match status" value="1"/>
</dbReference>
<feature type="binding site" evidence="1">
    <location>
        <position position="43"/>
    </location>
    <ligand>
        <name>Mg(2+)</name>
        <dbReference type="ChEBI" id="CHEBI:18420"/>
        <label>1</label>
    </ligand>
</feature>
<keyword evidence="1" id="KW-0479">Metal-binding</keyword>
<feature type="binding site" evidence="1">
    <location>
        <position position="211"/>
    </location>
    <ligand>
        <name>ATP</name>
        <dbReference type="ChEBI" id="CHEBI:30616"/>
    </ligand>
</feature>
<dbReference type="InterPro" id="IPR016188">
    <property type="entry name" value="PurM-like_N"/>
</dbReference>
<dbReference type="GO" id="GO:0005524">
    <property type="term" value="F:ATP binding"/>
    <property type="evidence" value="ECO:0007669"/>
    <property type="project" value="UniProtKB-UniRule"/>
</dbReference>
<dbReference type="InterPro" id="IPR010918">
    <property type="entry name" value="PurM-like_C_dom"/>
</dbReference>
<dbReference type="InterPro" id="IPR036676">
    <property type="entry name" value="PurM-like_C_sf"/>
</dbReference>
<dbReference type="NCBIfam" id="TIGR01379">
    <property type="entry name" value="thiL"/>
    <property type="match status" value="1"/>
</dbReference>
<comment type="function">
    <text evidence="1">Catalyzes the ATP-dependent phosphorylation of thiamine-monophosphate (TMP) to form thiamine-pyrophosphate (TPP), the active form of vitamin B1.</text>
</comment>
<feature type="domain" description="PurM-like C-terminal" evidence="3">
    <location>
        <begin position="198"/>
        <end position="300"/>
    </location>
</feature>
<feature type="binding site" evidence="1">
    <location>
        <position position="44"/>
    </location>
    <ligand>
        <name>Mg(2+)</name>
        <dbReference type="ChEBI" id="CHEBI:18420"/>
        <label>2</label>
    </ligand>
</feature>
<feature type="binding site" evidence="1">
    <location>
        <position position="121"/>
    </location>
    <ligand>
        <name>Mg(2+)</name>
        <dbReference type="ChEBI" id="CHEBI:18420"/>
        <label>1</label>
    </ligand>
</feature>
<reference evidence="4 5" key="1">
    <citation type="submission" date="2016-10" db="EMBL/GenBank/DDBJ databases">
        <authorList>
            <person name="de Groot N.N."/>
        </authorList>
    </citation>
    <scope>NUCLEOTIDE SEQUENCE [LARGE SCALE GENOMIC DNA]</scope>
    <source>
        <strain evidence="4 5">CGMCC 1.3442</strain>
    </source>
</reference>
<keyword evidence="1" id="KW-0547">Nucleotide-binding</keyword>
<sequence length="322" mass="35959">MEEFNFINSIKSKYYKQSSVIKGIGDDGAIINPVNGEHLVISTDTMVENVHFSLDYMALEDIGHRVLAANISDLAAMGSRPLYYMVNISSPSTYDNSQLIQIMNGMTALACHYQMDLIGGDTTSSDQLVITVTVFGAKLSSLNRLRSSAKENDIVFVTGRLGEAAYGFKYIQDGIASKDNYFINRHIRPIPRIDFAEETNDIKRICLNDVSDGIASELNEIAEESNVTIEIDWSNIPIHHEMKDLDKATLKQFSLSSGEDFELVGTCSQDDWERIQKKCESKGIAVTHIGHVLNNDQNQAKVILKDEKSRLVLNRDGYQHGK</sequence>
<dbReference type="GO" id="GO:0009228">
    <property type="term" value="P:thiamine biosynthetic process"/>
    <property type="evidence" value="ECO:0007669"/>
    <property type="project" value="UniProtKB-KW"/>
</dbReference>
<dbReference type="PIRSF" id="PIRSF005303">
    <property type="entry name" value="Thiam_monoph_kin"/>
    <property type="match status" value="1"/>
</dbReference>
<feature type="binding site" evidence="1">
    <location>
        <position position="209"/>
    </location>
    <ligand>
        <name>Mg(2+)</name>
        <dbReference type="ChEBI" id="CHEBI:18420"/>
        <label>3</label>
    </ligand>
</feature>
<dbReference type="InterPro" id="IPR036921">
    <property type="entry name" value="PurM-like_N_sf"/>
</dbReference>
<dbReference type="RefSeq" id="WP_176753069.1">
    <property type="nucleotide sequence ID" value="NZ_BJVZ01000005.1"/>
</dbReference>
<dbReference type="EC" id="2.7.4.16" evidence="1"/>
<dbReference type="Proteomes" id="UP000199334">
    <property type="component" value="Unassembled WGS sequence"/>
</dbReference>
<evidence type="ECO:0000256" key="1">
    <source>
        <dbReference type="HAMAP-Rule" id="MF_02128"/>
    </source>
</evidence>
<dbReference type="Gene3D" id="3.30.1330.10">
    <property type="entry name" value="PurM-like, N-terminal domain"/>
    <property type="match status" value="1"/>
</dbReference>
<dbReference type="Pfam" id="PF00586">
    <property type="entry name" value="AIRS"/>
    <property type="match status" value="1"/>
</dbReference>
<name>A0A1H0E551_9BACI</name>
<dbReference type="InterPro" id="IPR006283">
    <property type="entry name" value="ThiL-like"/>
</dbReference>
<comment type="miscellaneous">
    <text evidence="1">Reaction mechanism of ThiL seems to utilize a direct, inline transfer of the gamma-phosphate of ATP to TMP rather than a phosphorylated enzyme intermediate.</text>
</comment>
<evidence type="ECO:0000313" key="4">
    <source>
        <dbReference type="EMBL" id="SDN77433.1"/>
    </source>
</evidence>
<feature type="binding site" evidence="1">
    <location>
        <begin position="120"/>
        <end position="121"/>
    </location>
    <ligand>
        <name>ATP</name>
        <dbReference type="ChEBI" id="CHEBI:30616"/>
    </ligand>
</feature>
<dbReference type="PANTHER" id="PTHR30270:SF0">
    <property type="entry name" value="THIAMINE-MONOPHOSPHATE KINASE"/>
    <property type="match status" value="1"/>
</dbReference>
<feature type="binding site" evidence="1">
    <location>
        <position position="27"/>
    </location>
    <ligand>
        <name>Mg(2+)</name>
        <dbReference type="ChEBI" id="CHEBI:18420"/>
        <label>3</label>
    </ligand>
</feature>
<dbReference type="STRING" id="237069.SAMN05216498_3066"/>
<dbReference type="HAMAP" id="MF_02128">
    <property type="entry name" value="TMP_kinase"/>
    <property type="match status" value="1"/>
</dbReference>
<accession>A0A1H0E551</accession>
<feature type="binding site" evidence="1">
    <location>
        <position position="146"/>
    </location>
    <ligand>
        <name>ATP</name>
        <dbReference type="ChEBI" id="CHEBI:30616"/>
    </ligand>
</feature>
<dbReference type="Gene3D" id="3.90.650.10">
    <property type="entry name" value="PurM-like C-terminal domain"/>
    <property type="match status" value="1"/>
</dbReference>
<keyword evidence="1" id="KW-0067">ATP-binding</keyword>
<feature type="binding site" evidence="1">
    <location>
        <position position="259"/>
    </location>
    <ligand>
        <name>substrate</name>
    </ligand>
</feature>
<feature type="binding site" evidence="1">
    <location>
        <position position="51"/>
    </location>
    <ligand>
        <name>substrate</name>
    </ligand>
</feature>
<keyword evidence="5" id="KW-1185">Reference proteome</keyword>
<evidence type="ECO:0000259" key="3">
    <source>
        <dbReference type="Pfam" id="PF02769"/>
    </source>
</evidence>
<proteinExistence type="inferred from homology"/>
<dbReference type="SUPFAM" id="SSF55326">
    <property type="entry name" value="PurM N-terminal domain-like"/>
    <property type="match status" value="1"/>
</dbReference>
<dbReference type="SUPFAM" id="SSF56042">
    <property type="entry name" value="PurM C-terminal domain-like"/>
    <property type="match status" value="1"/>
</dbReference>
<feature type="domain" description="PurM-like N-terminal" evidence="2">
    <location>
        <begin position="25"/>
        <end position="136"/>
    </location>
</feature>
<keyword evidence="1" id="KW-0784">Thiamine biosynthesis</keyword>
<feature type="binding site" evidence="1">
    <location>
        <position position="318"/>
    </location>
    <ligand>
        <name>substrate</name>
    </ligand>
</feature>
<evidence type="ECO:0000313" key="5">
    <source>
        <dbReference type="Proteomes" id="UP000199334"/>
    </source>
</evidence>
<dbReference type="UniPathway" id="UPA00060">
    <property type="reaction ID" value="UER00142"/>
</dbReference>
<dbReference type="Pfam" id="PF02769">
    <property type="entry name" value="AIRS_C"/>
    <property type="match status" value="1"/>
</dbReference>
<dbReference type="CDD" id="cd02194">
    <property type="entry name" value="ThiL"/>
    <property type="match status" value="1"/>
</dbReference>
<dbReference type="EMBL" id="FNIG01000008">
    <property type="protein sequence ID" value="SDN77433.1"/>
    <property type="molecule type" value="Genomic_DNA"/>
</dbReference>
<organism evidence="4 5">
    <name type="scientific">Tenuibacillus multivorans</name>
    <dbReference type="NCBI Taxonomy" id="237069"/>
    <lineage>
        <taxon>Bacteria</taxon>
        <taxon>Bacillati</taxon>
        <taxon>Bacillota</taxon>
        <taxon>Bacilli</taxon>
        <taxon>Bacillales</taxon>
        <taxon>Bacillaceae</taxon>
        <taxon>Tenuibacillus</taxon>
    </lineage>
</organism>
<feature type="binding site" evidence="1">
    <location>
        <position position="212"/>
    </location>
    <ligand>
        <name>Mg(2+)</name>
        <dbReference type="ChEBI" id="CHEBI:18420"/>
        <label>5</label>
    </ligand>
</feature>
<feature type="binding site" evidence="1">
    <location>
        <position position="27"/>
    </location>
    <ligand>
        <name>Mg(2+)</name>
        <dbReference type="ChEBI" id="CHEBI:18420"/>
        <label>4</label>
    </ligand>
</feature>
<feature type="binding site" evidence="1">
    <location>
        <position position="73"/>
    </location>
    <ligand>
        <name>Mg(2+)</name>
        <dbReference type="ChEBI" id="CHEBI:18420"/>
        <label>2</label>
    </ligand>
</feature>
<feature type="binding site" evidence="1">
    <location>
        <position position="73"/>
    </location>
    <ligand>
        <name>Mg(2+)</name>
        <dbReference type="ChEBI" id="CHEBI:18420"/>
        <label>3</label>
    </ligand>
</feature>
<comment type="pathway">
    <text evidence="1">Cofactor biosynthesis; thiamine diphosphate biosynthesis; thiamine diphosphate from thiamine phosphate: step 1/1.</text>
</comment>
<feature type="binding site" evidence="1">
    <location>
        <position position="73"/>
    </location>
    <ligand>
        <name>Mg(2+)</name>
        <dbReference type="ChEBI" id="CHEBI:18420"/>
        <label>4</label>
    </ligand>
</feature>
<protein>
    <recommendedName>
        <fullName evidence="1">Thiamine-monophosphate kinase</fullName>
        <shortName evidence="1">TMP kinase</shortName>
        <shortName evidence="1">Thiamine-phosphate kinase</shortName>
        <ecNumber evidence="1">2.7.4.16</ecNumber>
    </recommendedName>
</protein>
<comment type="similarity">
    <text evidence="1">Belongs to the thiamine-monophosphate kinase family.</text>
</comment>